<dbReference type="Gene3D" id="1.10.390.10">
    <property type="entry name" value="Neutral Protease Domain 2"/>
    <property type="match status" value="1"/>
</dbReference>
<feature type="chain" id="PRO_5042287470" evidence="1">
    <location>
        <begin position="20"/>
        <end position="613"/>
    </location>
</feature>
<evidence type="ECO:0000259" key="2">
    <source>
        <dbReference type="PROSITE" id="PS50106"/>
    </source>
</evidence>
<dbReference type="EMBL" id="CP119075">
    <property type="protein sequence ID" value="WED65373.1"/>
    <property type="molecule type" value="Genomic_DNA"/>
</dbReference>
<proteinExistence type="predicted"/>
<dbReference type="Pfam" id="PF13180">
    <property type="entry name" value="PDZ_2"/>
    <property type="match status" value="1"/>
</dbReference>
<dbReference type="PROSITE" id="PS50106">
    <property type="entry name" value="PDZ"/>
    <property type="match status" value="1"/>
</dbReference>
<dbReference type="Gene3D" id="2.60.40.3650">
    <property type="match status" value="1"/>
</dbReference>
<evidence type="ECO:0000256" key="1">
    <source>
        <dbReference type="SAM" id="SignalP"/>
    </source>
</evidence>
<dbReference type="SMART" id="SM00228">
    <property type="entry name" value="PDZ"/>
    <property type="match status" value="1"/>
</dbReference>
<dbReference type="Gene3D" id="2.30.42.10">
    <property type="match status" value="1"/>
</dbReference>
<dbReference type="Pfam" id="PF17899">
    <property type="entry name" value="Peptidase_M61_N"/>
    <property type="match status" value="1"/>
</dbReference>
<organism evidence="3 4">
    <name type="scientific">Synoicihabitans lomoniglobus</name>
    <dbReference type="NCBI Taxonomy" id="2909285"/>
    <lineage>
        <taxon>Bacteria</taxon>
        <taxon>Pseudomonadati</taxon>
        <taxon>Verrucomicrobiota</taxon>
        <taxon>Opitutia</taxon>
        <taxon>Opitutales</taxon>
        <taxon>Opitutaceae</taxon>
        <taxon>Synoicihabitans</taxon>
    </lineage>
</organism>
<keyword evidence="1" id="KW-0732">Signal</keyword>
<feature type="signal peptide" evidence="1">
    <location>
        <begin position="1"/>
        <end position="19"/>
    </location>
</feature>
<name>A0AAF0CND5_9BACT</name>
<dbReference type="InterPro" id="IPR007963">
    <property type="entry name" value="Peptidase_M61_catalytic"/>
</dbReference>
<dbReference type="InterPro" id="IPR036034">
    <property type="entry name" value="PDZ_sf"/>
</dbReference>
<dbReference type="Proteomes" id="UP001218638">
    <property type="component" value="Chromosome"/>
</dbReference>
<evidence type="ECO:0000313" key="3">
    <source>
        <dbReference type="EMBL" id="WED65373.1"/>
    </source>
</evidence>
<dbReference type="Pfam" id="PF05299">
    <property type="entry name" value="Peptidase_M61"/>
    <property type="match status" value="1"/>
</dbReference>
<dbReference type="RefSeq" id="WP_330929320.1">
    <property type="nucleotide sequence ID" value="NZ_CP119075.1"/>
</dbReference>
<feature type="domain" description="PDZ" evidence="2">
    <location>
        <begin position="502"/>
        <end position="570"/>
    </location>
</feature>
<dbReference type="InterPro" id="IPR001478">
    <property type="entry name" value="PDZ"/>
</dbReference>
<dbReference type="InterPro" id="IPR024191">
    <property type="entry name" value="Peptidase_M61"/>
</dbReference>
<gene>
    <name evidence="3" type="ORF">PXH66_00735</name>
</gene>
<reference evidence="3" key="1">
    <citation type="submission" date="2023-03" db="EMBL/GenBank/DDBJ databases">
        <title>Lomoglobus Profundus gen. nov., sp. nov., a novel member of the phylum Verrucomicrobia, isolated from deep-marine sediment of South China Sea.</title>
        <authorList>
            <person name="Ahmad T."/>
            <person name="Ishaq S.E."/>
            <person name="Wang F."/>
        </authorList>
    </citation>
    <scope>NUCLEOTIDE SEQUENCE</scope>
    <source>
        <strain evidence="3">LMO-M01</strain>
    </source>
</reference>
<keyword evidence="4" id="KW-1185">Reference proteome</keyword>
<evidence type="ECO:0000313" key="4">
    <source>
        <dbReference type="Proteomes" id="UP001218638"/>
    </source>
</evidence>
<sequence>MLTRCSLLLLCLAAWPLRAATRAPIAYTLSFPDAAAHYVDVTAAIPAAGADSLTVFMPVWTPGSYLVREYAGHIVELSATGDDGSPLAAEKTIKNRWRIDTAGTANVTVHYRLYGRTINVRGNWVEADFAVINGAPTFITVVDDFQRPYTVTVHRPEGWQSVQTSLLPDQGRADTFTSPDFDTLVDSPIVAGSPQVDSFEVDGIRHTLVTVSGGGVWDNPRVARNLHRVVEAQRDFWGELPYDQPYYFFNLLTGNRGGLEHRQSLSLSADRWLSRTHGGITSWLSLASHEFFHAWNGKRLRPVELGPFDYEHENYSPSLWVVEGLTSYYQHVLLTRAGFYTPDRYLGAVSGSLKGVQNTPGRHVQALSESSFDAWIKAYRTDENSTNALFSYYGGGAVAGFLIDAEIQRVSDGAHSLDDVMRAAFERYSAERGYTQDEFIALASEIAGHDLTAWFHALVQTPGEWDYQPALDWWGLEFETPKPPAPPEPGTPAAADDTDLAKGWLGIDIANQDGRIVLTKVRRDTPAAAAGLSVDDEIIAVDGHRMSAGDVIRRLELLGAGTTVELLVSRRDQIISVPATLALKPEETWRLNFRADATAEQKARVEAWLGQAP</sequence>
<dbReference type="InterPro" id="IPR040756">
    <property type="entry name" value="Peptidase_M61_N"/>
</dbReference>
<dbReference type="KEGG" id="slom:PXH66_00735"/>
<dbReference type="AlphaFoldDB" id="A0AAF0CND5"/>
<protein>
    <submittedName>
        <fullName evidence="3">PDZ domain-containing protein</fullName>
    </submittedName>
</protein>
<dbReference type="SUPFAM" id="SSF50156">
    <property type="entry name" value="PDZ domain-like"/>
    <property type="match status" value="1"/>
</dbReference>
<accession>A0AAF0CND5</accession>
<dbReference type="SUPFAM" id="SSF55486">
    <property type="entry name" value="Metalloproteases ('zincins'), catalytic domain"/>
    <property type="match status" value="1"/>
</dbReference>
<dbReference type="InterPro" id="IPR027268">
    <property type="entry name" value="Peptidase_M4/M1_CTD_sf"/>
</dbReference>
<dbReference type="PIRSF" id="PIRSF016493">
    <property type="entry name" value="Glycyl_aminpptds"/>
    <property type="match status" value="1"/>
</dbReference>